<evidence type="ECO:0000313" key="8">
    <source>
        <dbReference type="EMBL" id="GCE93700.1"/>
    </source>
</evidence>
<feature type="transmembrane region" description="Helical" evidence="7">
    <location>
        <begin position="61"/>
        <end position="83"/>
    </location>
</feature>
<dbReference type="NCBIfam" id="TIGR00797">
    <property type="entry name" value="matE"/>
    <property type="match status" value="1"/>
</dbReference>
<evidence type="ECO:0000256" key="5">
    <source>
        <dbReference type="ARBA" id="ARBA00022989"/>
    </source>
</evidence>
<feature type="transmembrane region" description="Helical" evidence="7">
    <location>
        <begin position="172"/>
        <end position="197"/>
    </location>
</feature>
<dbReference type="Proteomes" id="UP000326169">
    <property type="component" value="Unassembled WGS sequence"/>
</dbReference>
<dbReference type="InterPro" id="IPR002528">
    <property type="entry name" value="MATE_fam"/>
</dbReference>
<feature type="transmembrane region" description="Helical" evidence="7">
    <location>
        <begin position="203"/>
        <end position="224"/>
    </location>
</feature>
<evidence type="ECO:0000256" key="3">
    <source>
        <dbReference type="ARBA" id="ARBA00022475"/>
    </source>
</evidence>
<name>A0A5M3T723_LIMPL</name>
<comment type="caution">
    <text evidence="8">The sequence shown here is derived from an EMBL/GenBank/DDBJ whole genome shotgun (WGS) entry which is preliminary data.</text>
</comment>
<feature type="transmembrane region" description="Helical" evidence="7">
    <location>
        <begin position="104"/>
        <end position="124"/>
    </location>
</feature>
<accession>A0A5M3T723</accession>
<sequence>MLKAAGPMKGTLTQGSVTSTLINLTLPMIWGVFAIIAFSLADTYFVAKLGTRQLAAMSFTFPVVTLLGSVSMGLGIGAASVIARAIGEGEPDRVRRLTTNSLSLSLLMVSVLVVLGISTINPVFKALGASPDILPFIREYMTIWYGGVIFLVVPMVGTSAIRAAGNTFVPSVIMTVAAVVNIILDPIFIFGFATIPAMGLRGAAIATVIGRATTLIASVFFLHFREKMLLWKLPTPKDLLSDWRQILHVGIPATGTNMITPISTAVVTGLVATEGAEAVAGFGIATRVEAFALIVIMALSASIGPFVGQNWGAQLYHRVHTAIRQSFLFCIFWGVLLTLILAASSEQIATAFDQNPNVVAIAASYLTLVPVSYGTMGLMFIASSTFNALGKPLPSLMMTITRMLLLYVPLAYLGSLWWGVKGIFAAACIANLLVGIGAYFWTCKTWQLRSADPVVIE</sequence>
<evidence type="ECO:0000256" key="1">
    <source>
        <dbReference type="ARBA" id="ARBA00004651"/>
    </source>
</evidence>
<dbReference type="PIRSF" id="PIRSF006603">
    <property type="entry name" value="DinF"/>
    <property type="match status" value="1"/>
</dbReference>
<keyword evidence="6 7" id="KW-0472">Membrane</keyword>
<gene>
    <name evidence="8" type="ORF">NIES46_17520</name>
</gene>
<feature type="transmembrane region" description="Helical" evidence="7">
    <location>
        <begin position="357"/>
        <end position="381"/>
    </location>
</feature>
<dbReference type="InterPro" id="IPR048279">
    <property type="entry name" value="MdtK-like"/>
</dbReference>
<feature type="transmembrane region" description="Helical" evidence="7">
    <location>
        <begin position="144"/>
        <end position="165"/>
    </location>
</feature>
<feature type="transmembrane region" description="Helical" evidence="7">
    <location>
        <begin position="418"/>
        <end position="441"/>
    </location>
</feature>
<dbReference type="Pfam" id="PF01554">
    <property type="entry name" value="MatE"/>
    <property type="match status" value="2"/>
</dbReference>
<keyword evidence="9" id="KW-1185">Reference proteome</keyword>
<keyword evidence="4 7" id="KW-0812">Transmembrane</keyword>
<feature type="transmembrane region" description="Helical" evidence="7">
    <location>
        <begin position="290"/>
        <end position="307"/>
    </location>
</feature>
<evidence type="ECO:0000256" key="6">
    <source>
        <dbReference type="ARBA" id="ARBA00023136"/>
    </source>
</evidence>
<protein>
    <submittedName>
        <fullName evidence="8">MATE efflux family protein</fullName>
    </submittedName>
</protein>
<keyword evidence="3" id="KW-1003">Cell membrane</keyword>
<feature type="transmembrane region" description="Helical" evidence="7">
    <location>
        <begin position="21"/>
        <end position="41"/>
    </location>
</feature>
<keyword evidence="5 7" id="KW-1133">Transmembrane helix</keyword>
<comment type="subcellular location">
    <subcellularLocation>
        <location evidence="1">Cell membrane</location>
        <topology evidence="1">Multi-pass membrane protein</topology>
    </subcellularLocation>
</comment>
<dbReference type="CDD" id="cd13149">
    <property type="entry name" value="MATE_like_2"/>
    <property type="match status" value="1"/>
</dbReference>
<feature type="transmembrane region" description="Helical" evidence="7">
    <location>
        <begin position="327"/>
        <end position="345"/>
    </location>
</feature>
<evidence type="ECO:0000256" key="4">
    <source>
        <dbReference type="ARBA" id="ARBA00022692"/>
    </source>
</evidence>
<evidence type="ECO:0000256" key="7">
    <source>
        <dbReference type="SAM" id="Phobius"/>
    </source>
</evidence>
<keyword evidence="2" id="KW-0813">Transport</keyword>
<organism evidence="8 9">
    <name type="scientific">Limnospira platensis NIES-46</name>
    <dbReference type="NCBI Taxonomy" id="1236695"/>
    <lineage>
        <taxon>Bacteria</taxon>
        <taxon>Bacillati</taxon>
        <taxon>Cyanobacteriota</taxon>
        <taxon>Cyanophyceae</taxon>
        <taxon>Oscillatoriophycideae</taxon>
        <taxon>Oscillatoriales</taxon>
        <taxon>Sirenicapillariaceae</taxon>
        <taxon>Limnospira</taxon>
    </lineage>
</organism>
<dbReference type="EMBL" id="BIMW01000077">
    <property type="protein sequence ID" value="GCE93700.1"/>
    <property type="molecule type" value="Genomic_DNA"/>
</dbReference>
<reference evidence="8 9" key="1">
    <citation type="journal article" date="2019" name="J Genomics">
        <title>The Draft Genome of a Hydrogen-producing Cyanobacterium, Arthrospira platensis NIES-46.</title>
        <authorList>
            <person name="Suzuki S."/>
            <person name="Yamaguchi H."/>
            <person name="Kawachi M."/>
        </authorList>
    </citation>
    <scope>NUCLEOTIDE SEQUENCE [LARGE SCALE GENOMIC DNA]</scope>
    <source>
        <strain evidence="8 9">NIES-46</strain>
    </source>
</reference>
<dbReference type="InterPro" id="IPR052031">
    <property type="entry name" value="Membrane_Transporter-Flippase"/>
</dbReference>
<feature type="transmembrane region" description="Helical" evidence="7">
    <location>
        <begin position="393"/>
        <end position="412"/>
    </location>
</feature>
<evidence type="ECO:0000256" key="2">
    <source>
        <dbReference type="ARBA" id="ARBA00022448"/>
    </source>
</evidence>
<evidence type="ECO:0000313" key="9">
    <source>
        <dbReference type="Proteomes" id="UP000326169"/>
    </source>
</evidence>
<proteinExistence type="predicted"/>
<dbReference type="PANTHER" id="PTHR43549:SF3">
    <property type="entry name" value="MULTIDRUG RESISTANCE PROTEIN YPNP-RELATED"/>
    <property type="match status" value="1"/>
</dbReference>
<dbReference type="PANTHER" id="PTHR43549">
    <property type="entry name" value="MULTIDRUG RESISTANCE PROTEIN YPNP-RELATED"/>
    <property type="match status" value="1"/>
</dbReference>